<evidence type="ECO:0000256" key="1">
    <source>
        <dbReference type="SAM" id="MobiDB-lite"/>
    </source>
</evidence>
<evidence type="ECO:0000313" key="4">
    <source>
        <dbReference type="Proteomes" id="UP000011083"/>
    </source>
</evidence>
<dbReference type="Proteomes" id="UP000011083">
    <property type="component" value="Unassembled WGS sequence"/>
</dbReference>
<name>L8H2F2_ACACF</name>
<feature type="region of interest" description="Disordered" evidence="1">
    <location>
        <begin position="299"/>
        <end position="327"/>
    </location>
</feature>
<reference evidence="3 4" key="1">
    <citation type="journal article" date="2013" name="Genome Biol.">
        <title>Genome of Acanthamoeba castellanii highlights extensive lateral gene transfer and early evolution of tyrosine kinase signaling.</title>
        <authorList>
            <person name="Clarke M."/>
            <person name="Lohan A.J."/>
            <person name="Liu B."/>
            <person name="Lagkouvardos I."/>
            <person name="Roy S."/>
            <person name="Zafar N."/>
            <person name="Bertelli C."/>
            <person name="Schilde C."/>
            <person name="Kianianmomeni A."/>
            <person name="Burglin T.R."/>
            <person name="Frech C."/>
            <person name="Turcotte B."/>
            <person name="Kopec K.O."/>
            <person name="Synnott J.M."/>
            <person name="Choo C."/>
            <person name="Paponov I."/>
            <person name="Finkler A."/>
            <person name="Soon Heng Tan C."/>
            <person name="Hutchins A.P."/>
            <person name="Weinmeier T."/>
            <person name="Rattei T."/>
            <person name="Chu J.S."/>
            <person name="Gimenez G."/>
            <person name="Irimia M."/>
            <person name="Rigden D.J."/>
            <person name="Fitzpatrick D.A."/>
            <person name="Lorenzo-Morales J."/>
            <person name="Bateman A."/>
            <person name="Chiu C.H."/>
            <person name="Tang P."/>
            <person name="Hegemann P."/>
            <person name="Fromm H."/>
            <person name="Raoult D."/>
            <person name="Greub G."/>
            <person name="Miranda-Saavedra D."/>
            <person name="Chen N."/>
            <person name="Nash P."/>
            <person name="Ginger M.L."/>
            <person name="Horn M."/>
            <person name="Schaap P."/>
            <person name="Caler L."/>
            <person name="Loftus B."/>
        </authorList>
    </citation>
    <scope>NUCLEOTIDE SEQUENCE [LARGE SCALE GENOMIC DNA]</scope>
    <source>
        <strain evidence="3 4">Neff</strain>
    </source>
</reference>
<gene>
    <name evidence="3" type="ORF">ACA1_199310</name>
</gene>
<feature type="compositionally biased region" description="Basic and acidic residues" evidence="1">
    <location>
        <begin position="302"/>
        <end position="315"/>
    </location>
</feature>
<dbReference type="InterPro" id="IPR040810">
    <property type="entry name" value="F_actin_bund_C"/>
</dbReference>
<feature type="compositionally biased region" description="Basic and acidic residues" evidence="1">
    <location>
        <begin position="161"/>
        <end position="198"/>
    </location>
</feature>
<organism evidence="3 4">
    <name type="scientific">Acanthamoeba castellanii (strain ATCC 30010 / Neff)</name>
    <dbReference type="NCBI Taxonomy" id="1257118"/>
    <lineage>
        <taxon>Eukaryota</taxon>
        <taxon>Amoebozoa</taxon>
        <taxon>Discosea</taxon>
        <taxon>Longamoebia</taxon>
        <taxon>Centramoebida</taxon>
        <taxon>Acanthamoebidae</taxon>
        <taxon>Acanthamoeba</taxon>
    </lineage>
</organism>
<feature type="compositionally biased region" description="Basic and acidic residues" evidence="1">
    <location>
        <begin position="219"/>
        <end position="233"/>
    </location>
</feature>
<feature type="region of interest" description="Disordered" evidence="1">
    <location>
        <begin position="159"/>
        <end position="199"/>
    </location>
</feature>
<dbReference type="STRING" id="1257118.L8H2F2"/>
<sequence>MAVNKLEGANDLEKLAHLCSLTYKQQAVWFLNAFWDTYQAEAAKLWKHVQLCADLDAQRHAEGTALDELNAHRFLEQIGETLTVVALRERLRKTGAIGQTERPKAVPLTHYILWRYEVDWHVLVNTSGDNSEEIEKAQKLLDEVSAAFAEAERQANLARQAEAHAKAQEAEAKARADQAKAREQEALAREADAREQEAPFKAAQEEVDAALADVNAQESARDSRTAELQRKSTEGGIVQQNKAKAELAQHLAEDPLPLRKAKITLEAALKRAEKARAPFEAATKIAEAARQEAEAARQVAEAARREAESARRQAEAQRQAAEESLDAAGQKVEEAEAYLAEVKAKPGSCHGAIWWMEKELEEQKKYLPSSKGGVAKRG</sequence>
<feature type="domain" description="Calcium-regulated actin-bundling protein C-terminal" evidence="2">
    <location>
        <begin position="209"/>
        <end position="294"/>
    </location>
</feature>
<dbReference type="KEGG" id="acan:ACA1_199310"/>
<dbReference type="OMA" id="DACEMIW"/>
<dbReference type="PANTHER" id="PTHR37009">
    <property type="entry name" value="EF-HAND DOMAIN-CONTAINING PROTEIN"/>
    <property type="match status" value="1"/>
</dbReference>
<protein>
    <submittedName>
        <fullName evidence="3">Protein tolA, putative</fullName>
    </submittedName>
</protein>
<accession>L8H2F2</accession>
<evidence type="ECO:0000313" key="3">
    <source>
        <dbReference type="EMBL" id="ELR19659.1"/>
    </source>
</evidence>
<dbReference type="GO" id="GO:0030046">
    <property type="term" value="P:parallel actin filament bundle assembly"/>
    <property type="evidence" value="ECO:0007669"/>
    <property type="project" value="TreeGrafter"/>
</dbReference>
<dbReference type="RefSeq" id="XP_004341751.1">
    <property type="nucleotide sequence ID" value="XM_004341703.1"/>
</dbReference>
<dbReference type="GO" id="GO:0051015">
    <property type="term" value="F:actin filament binding"/>
    <property type="evidence" value="ECO:0007669"/>
    <property type="project" value="TreeGrafter"/>
</dbReference>
<evidence type="ECO:0000259" key="2">
    <source>
        <dbReference type="Pfam" id="PF18060"/>
    </source>
</evidence>
<dbReference type="PANTHER" id="PTHR37009:SF1">
    <property type="entry name" value="CALCIUM-REGULATED ACTIN-BUNDLING PROTEIN"/>
    <property type="match status" value="1"/>
</dbReference>
<dbReference type="OrthoDB" id="29213at2759"/>
<dbReference type="Pfam" id="PF18060">
    <property type="entry name" value="F_actin_bund_C"/>
    <property type="match status" value="1"/>
</dbReference>
<dbReference type="GO" id="GO:0051764">
    <property type="term" value="P:actin crosslink formation"/>
    <property type="evidence" value="ECO:0007669"/>
    <property type="project" value="TreeGrafter"/>
</dbReference>
<dbReference type="AlphaFoldDB" id="L8H2F2"/>
<dbReference type="GO" id="GO:0030863">
    <property type="term" value="C:cortical cytoskeleton"/>
    <property type="evidence" value="ECO:0007669"/>
    <property type="project" value="TreeGrafter"/>
</dbReference>
<keyword evidence="4" id="KW-1185">Reference proteome</keyword>
<proteinExistence type="predicted"/>
<dbReference type="EMBL" id="KB007932">
    <property type="protein sequence ID" value="ELR19659.1"/>
    <property type="molecule type" value="Genomic_DNA"/>
</dbReference>
<dbReference type="GeneID" id="14920484"/>
<dbReference type="InterPro" id="IPR053356">
    <property type="entry name" value="Calcium-reg_actin-bundling"/>
</dbReference>
<dbReference type="VEuPathDB" id="AmoebaDB:ACA1_199310"/>
<feature type="region of interest" description="Disordered" evidence="1">
    <location>
        <begin position="214"/>
        <end position="237"/>
    </location>
</feature>